<accession>A0A6V8LGH6</accession>
<proteinExistence type="predicted"/>
<protein>
    <recommendedName>
        <fullName evidence="5">LamG-like jellyroll fold domain-containing protein</fullName>
    </recommendedName>
</protein>
<feature type="signal peptide" evidence="4">
    <location>
        <begin position="1"/>
        <end position="33"/>
    </location>
</feature>
<dbReference type="Pfam" id="PF13385">
    <property type="entry name" value="Laminin_G_3"/>
    <property type="match status" value="2"/>
</dbReference>
<dbReference type="PANTHER" id="PTHR46943">
    <property type="entry name" value="PENTRAXIN-RELATED PROTEIN PTX3"/>
    <property type="match status" value="1"/>
</dbReference>
<evidence type="ECO:0000256" key="3">
    <source>
        <dbReference type="SAM" id="MobiDB-lite"/>
    </source>
</evidence>
<evidence type="ECO:0000313" key="7">
    <source>
        <dbReference type="Proteomes" id="UP000482960"/>
    </source>
</evidence>
<evidence type="ECO:0000256" key="2">
    <source>
        <dbReference type="ARBA" id="ARBA00023157"/>
    </source>
</evidence>
<feature type="domain" description="LamG-like jellyroll fold" evidence="5">
    <location>
        <begin position="766"/>
        <end position="908"/>
    </location>
</feature>
<dbReference type="Proteomes" id="UP000482960">
    <property type="component" value="Unassembled WGS sequence"/>
</dbReference>
<gene>
    <name evidence="6" type="ORF">Prum_073410</name>
</gene>
<dbReference type="NCBIfam" id="NF033679">
    <property type="entry name" value="DNRLRE_dom"/>
    <property type="match status" value="1"/>
</dbReference>
<feature type="chain" id="PRO_5028861341" description="LamG-like jellyroll fold domain-containing protein" evidence="4">
    <location>
        <begin position="34"/>
        <end position="1397"/>
    </location>
</feature>
<keyword evidence="2" id="KW-1015">Disulfide bond</keyword>
<organism evidence="6 7">
    <name type="scientific">Phytohabitans rumicis</name>
    <dbReference type="NCBI Taxonomy" id="1076125"/>
    <lineage>
        <taxon>Bacteria</taxon>
        <taxon>Bacillati</taxon>
        <taxon>Actinomycetota</taxon>
        <taxon>Actinomycetes</taxon>
        <taxon>Micromonosporales</taxon>
        <taxon>Micromonosporaceae</taxon>
    </lineage>
</organism>
<dbReference type="InterPro" id="IPR006558">
    <property type="entry name" value="LamG-like"/>
</dbReference>
<dbReference type="SMART" id="SM00560">
    <property type="entry name" value="LamGL"/>
    <property type="match status" value="2"/>
</dbReference>
<feature type="compositionally biased region" description="Basic and acidic residues" evidence="3">
    <location>
        <begin position="61"/>
        <end position="75"/>
    </location>
</feature>
<feature type="domain" description="LamG-like jellyroll fold" evidence="5">
    <location>
        <begin position="985"/>
        <end position="1131"/>
    </location>
</feature>
<dbReference type="Gene3D" id="2.60.120.200">
    <property type="match status" value="2"/>
</dbReference>
<sequence>MWSITGVRRWIRTVATITVVGLVCGTAAGPAAADLPDDPGVRVPRPGDSGSERATAQAEAAKTRQRVEVVGDRSESGQVFANPDGSFTSEMSMAPVRVRRAGGWVPVDTTLEARPDGTVAPKAVPPTLAFSGGGTVPLVRLGKDAHELVLTWPDALPTAKLDGDTAVYPDVLPGVDLRMRATAYGFSQLLVVKTKQAAANQALATISLGLSTTGLSVSADEIGNLRAEDGAGKLIFGASAPLMWDSTPPPDAATAGLAGPDRPGARQAVSEVAVGQDRLVLRPDQKLLSDPATTYPVYIDPDFTEGALGWTLVLEGVTQPKWNGANDTTPILGKSGYSTWDGPAVKYRTYFQFNTAQALGTALKSAQFRVMEVWAPSCTATWVQAYGTAPIHQGTNWDNQPSREWAVGIGEKLAAYGHPNCAAAQFLEWDAFGAVQESLRRGLGTTTIMLQARDERDINAWKKWLVNADSPKLTVTYNRYPDRPYGLTVEHKPCAQVPNQPYVNPLNPNDQPAGPTLRAYVSDQDGGLVRAGFQWSLADGSRPGGVETTSAYSTSHFGAQIPSWTFNDGETFRYRVVGLDPMDSGPWTDYCYATIDRTRPPAPAAVSSATYPENDIGGSAGFTAGFTFRAPVPSDVAGFLYGLHDQPTQFAPANRVQGVASALVTPPDNGPHTLYVYSVDRANNVSSTRYEYHFTVGRGTPPVAHWRLDGLTDTQVLDSRPQRHDGAVTFGPAKWHPGRRGDALFLDGSTGAYVNTGNGPAVRTDASFSVAAWVKLGQAGTTDQVIVSQDGNQPSEFTLQYAGDVKKWALTMAQSDTANTAWDRVLSDAVAQADVWTHLVGTYDPSSGDMRLYQNGVLQAQVGKHSNRRPVSNGTVQLGRGKANGGYTGYWRGGIDDVQLYSRVITAREAYEQASAPTEELFLPLDEGAGTTATDISGAYRSVQLGAGASWTPGADIIGEGTAVRLGGTSTGVATAGLPAVRTDQSFMVSAQVWLDPAVASGTGTLTAVSQDGPLSSGFTLGYNRATRGWTFALSPADAASPVPIAADSSAVGRTASPATWTHLLGSYDAATGEVKLYVDGEPTDSSAGRSTANVTGRLVLGRDWRNGQAAGFWHGAIDDVHAWTGVNEAVGLAAFYAPVSQRRSAYDGQLNRFLTLNPASMDHMTVPGGAARYYHFEGSLGAFAPADAENTRMLYLCRVGGDDEFTSPDAACENQEVLGPLGRVYRDPPPDQPSLAIYRCLVVEPGVYSDHFDSTDPLCEGKQTEFKLGYTRPYIHLVRYTSPTYPYDHTSSTLLVAADYLPEGSLGRLAMHSGDGRVALWSCLDGADSFLSNDTACEGKTVVRRMGWIWPTPPANFASRELFRCRASWGDLFESTNPACEGQTVLASVGFVAVGL</sequence>
<comment type="caution">
    <text evidence="6">The sequence shown here is derived from an EMBL/GenBank/DDBJ whole genome shotgun (WGS) entry which is preliminary data.</text>
</comment>
<evidence type="ECO:0000256" key="1">
    <source>
        <dbReference type="ARBA" id="ARBA00022729"/>
    </source>
</evidence>
<dbReference type="RefSeq" id="WP_173080445.1">
    <property type="nucleotide sequence ID" value="NZ_BAABJB010000001.1"/>
</dbReference>
<evidence type="ECO:0000313" key="6">
    <source>
        <dbReference type="EMBL" id="GFJ93699.1"/>
    </source>
</evidence>
<dbReference type="GO" id="GO:0006955">
    <property type="term" value="P:immune response"/>
    <property type="evidence" value="ECO:0007669"/>
    <property type="project" value="InterPro"/>
</dbReference>
<dbReference type="PANTHER" id="PTHR46943:SF1">
    <property type="entry name" value="PENTRAXIN-RELATED PROTEIN PTX3"/>
    <property type="match status" value="1"/>
</dbReference>
<name>A0A6V8LGH6_9ACTN</name>
<dbReference type="EMBL" id="BLPG01000001">
    <property type="protein sequence ID" value="GFJ93699.1"/>
    <property type="molecule type" value="Genomic_DNA"/>
</dbReference>
<reference evidence="6 7" key="2">
    <citation type="submission" date="2020-03" db="EMBL/GenBank/DDBJ databases">
        <authorList>
            <person name="Ichikawa N."/>
            <person name="Kimura A."/>
            <person name="Kitahashi Y."/>
            <person name="Uohara A."/>
        </authorList>
    </citation>
    <scope>NUCLEOTIDE SEQUENCE [LARGE SCALE GENOMIC DNA]</scope>
    <source>
        <strain evidence="6 7">NBRC 108638</strain>
    </source>
</reference>
<dbReference type="SUPFAM" id="SSF49899">
    <property type="entry name" value="Concanavalin A-like lectins/glucanases"/>
    <property type="match status" value="2"/>
</dbReference>
<dbReference type="InterPro" id="IPR013320">
    <property type="entry name" value="ConA-like_dom_sf"/>
</dbReference>
<keyword evidence="1 4" id="KW-0732">Signal</keyword>
<evidence type="ECO:0000256" key="4">
    <source>
        <dbReference type="SAM" id="SignalP"/>
    </source>
</evidence>
<keyword evidence="7" id="KW-1185">Reference proteome</keyword>
<evidence type="ECO:0000259" key="5">
    <source>
        <dbReference type="SMART" id="SM00560"/>
    </source>
</evidence>
<feature type="region of interest" description="Disordered" evidence="3">
    <location>
        <begin position="29"/>
        <end position="86"/>
    </location>
</feature>
<reference evidence="6 7" key="1">
    <citation type="submission" date="2020-03" db="EMBL/GenBank/DDBJ databases">
        <title>Whole genome shotgun sequence of Phytohabitans rumicis NBRC 108638.</title>
        <authorList>
            <person name="Komaki H."/>
            <person name="Tamura T."/>
        </authorList>
    </citation>
    <scope>NUCLEOTIDE SEQUENCE [LARGE SCALE GENOMIC DNA]</scope>
    <source>
        <strain evidence="6 7">NBRC 108638</strain>
    </source>
</reference>
<dbReference type="InterPro" id="IPR042837">
    <property type="entry name" value="PTX3"/>
</dbReference>